<dbReference type="PANTHER" id="PTHR43798">
    <property type="entry name" value="MONOACYLGLYCEROL LIPASE"/>
    <property type="match status" value="1"/>
</dbReference>
<evidence type="ECO:0000313" key="3">
    <source>
        <dbReference type="Proteomes" id="UP001239445"/>
    </source>
</evidence>
<reference evidence="2" key="1">
    <citation type="submission" date="2023-06" db="EMBL/GenBank/DDBJ databases">
        <title>Genome-scale phylogeny and comparative genomics of the fungal order Sordariales.</title>
        <authorList>
            <consortium name="Lawrence Berkeley National Laboratory"/>
            <person name="Hensen N."/>
            <person name="Bonometti L."/>
            <person name="Westerberg I."/>
            <person name="Brannstrom I.O."/>
            <person name="Guillou S."/>
            <person name="Cros-Aarteil S."/>
            <person name="Calhoun S."/>
            <person name="Haridas S."/>
            <person name="Kuo A."/>
            <person name="Mondo S."/>
            <person name="Pangilinan J."/>
            <person name="Riley R."/>
            <person name="Labutti K."/>
            <person name="Andreopoulos B."/>
            <person name="Lipzen A."/>
            <person name="Chen C."/>
            <person name="Yanf M."/>
            <person name="Daum C."/>
            <person name="Ng V."/>
            <person name="Clum A."/>
            <person name="Steindorff A."/>
            <person name="Ohm R."/>
            <person name="Martin F."/>
            <person name="Silar P."/>
            <person name="Natvig D."/>
            <person name="Lalanne C."/>
            <person name="Gautier V."/>
            <person name="Ament-Velasquez S.L."/>
            <person name="Kruys A."/>
            <person name="Hutchinson M.I."/>
            <person name="Powell A.J."/>
            <person name="Barry K."/>
            <person name="Miller A.N."/>
            <person name="Grigoriev I.V."/>
            <person name="Debuchy R."/>
            <person name="Gladieux P."/>
            <person name="Thoren M.H."/>
            <person name="Johannesson H."/>
        </authorList>
    </citation>
    <scope>NUCLEOTIDE SEQUENCE</scope>
    <source>
        <strain evidence="2">PSN4</strain>
    </source>
</reference>
<gene>
    <name evidence="2" type="ORF">QBC47DRAFT_381573</name>
</gene>
<evidence type="ECO:0000313" key="2">
    <source>
        <dbReference type="EMBL" id="KAK1755885.1"/>
    </source>
</evidence>
<dbReference type="InterPro" id="IPR000073">
    <property type="entry name" value="AB_hydrolase_1"/>
</dbReference>
<protein>
    <submittedName>
        <fullName evidence="2">Alpha/Beta hydrolase protein</fullName>
    </submittedName>
</protein>
<sequence length="291" mass="32369">MAALTPGDHYLEAGGIRFHYRVRGKGPVFIGEGVGWGPSVAYLWNLLAPLENHFTMVYFEPRGTGLSSRPADETQMTSEVMAHDLEHLRKHLGIDKFPVLFGHSNGACISLIYATLYPERVEKLVLLAAEINNDTPSDNFAKFAAARKDHPVYGPALQALMVAVQNPPDTDEEFAAIMGKLLPFYFNDTSKTAEVVASMEVDKVPPRAWALQRQGRLDREKPFMHVPQAAKIKAKTLILAGRDDAICSLQRSEELHEALADSELVVFECGHFPVVEKPQEFWAAVNQFLNI</sequence>
<name>A0AAJ0BCQ4_9PEZI</name>
<organism evidence="2 3">
    <name type="scientific">Echria macrotheca</name>
    <dbReference type="NCBI Taxonomy" id="438768"/>
    <lineage>
        <taxon>Eukaryota</taxon>
        <taxon>Fungi</taxon>
        <taxon>Dikarya</taxon>
        <taxon>Ascomycota</taxon>
        <taxon>Pezizomycotina</taxon>
        <taxon>Sordariomycetes</taxon>
        <taxon>Sordariomycetidae</taxon>
        <taxon>Sordariales</taxon>
        <taxon>Schizotheciaceae</taxon>
        <taxon>Echria</taxon>
    </lineage>
</organism>
<proteinExistence type="predicted"/>
<dbReference type="Pfam" id="PF00561">
    <property type="entry name" value="Abhydrolase_1"/>
    <property type="match status" value="1"/>
</dbReference>
<comment type="caution">
    <text evidence="2">The sequence shown here is derived from an EMBL/GenBank/DDBJ whole genome shotgun (WGS) entry which is preliminary data.</text>
</comment>
<accession>A0AAJ0BCQ4</accession>
<keyword evidence="3" id="KW-1185">Reference proteome</keyword>
<dbReference type="SUPFAM" id="SSF53474">
    <property type="entry name" value="alpha/beta-Hydrolases"/>
    <property type="match status" value="1"/>
</dbReference>
<dbReference type="Gene3D" id="3.40.50.1820">
    <property type="entry name" value="alpha/beta hydrolase"/>
    <property type="match status" value="1"/>
</dbReference>
<keyword evidence="2" id="KW-0378">Hydrolase</keyword>
<dbReference type="AlphaFoldDB" id="A0AAJ0BCQ4"/>
<dbReference type="EMBL" id="MU839833">
    <property type="protein sequence ID" value="KAK1755885.1"/>
    <property type="molecule type" value="Genomic_DNA"/>
</dbReference>
<feature type="domain" description="AB hydrolase-1" evidence="1">
    <location>
        <begin position="35"/>
        <end position="147"/>
    </location>
</feature>
<evidence type="ECO:0000259" key="1">
    <source>
        <dbReference type="Pfam" id="PF00561"/>
    </source>
</evidence>
<dbReference type="PANTHER" id="PTHR43798:SF33">
    <property type="entry name" value="HYDROLASE, PUTATIVE (AFU_ORTHOLOGUE AFUA_2G14860)-RELATED"/>
    <property type="match status" value="1"/>
</dbReference>
<dbReference type="Proteomes" id="UP001239445">
    <property type="component" value="Unassembled WGS sequence"/>
</dbReference>
<dbReference type="InterPro" id="IPR050266">
    <property type="entry name" value="AB_hydrolase_sf"/>
</dbReference>
<dbReference type="InterPro" id="IPR029058">
    <property type="entry name" value="AB_hydrolase_fold"/>
</dbReference>
<dbReference type="GO" id="GO:0016787">
    <property type="term" value="F:hydrolase activity"/>
    <property type="evidence" value="ECO:0007669"/>
    <property type="project" value="UniProtKB-KW"/>
</dbReference>
<dbReference type="GO" id="GO:0016020">
    <property type="term" value="C:membrane"/>
    <property type="evidence" value="ECO:0007669"/>
    <property type="project" value="TreeGrafter"/>
</dbReference>